<reference evidence="3 4" key="1">
    <citation type="submission" date="2014-04" db="EMBL/GenBank/DDBJ databases">
        <authorList>
            <consortium name="DOE Joint Genome Institute"/>
            <person name="Kuo A."/>
            <person name="Zuccaro A."/>
            <person name="Kohler A."/>
            <person name="Nagy L.G."/>
            <person name="Floudas D."/>
            <person name="Copeland A."/>
            <person name="Barry K.W."/>
            <person name="Cichocki N."/>
            <person name="Veneault-Fourrey C."/>
            <person name="LaButti K."/>
            <person name="Lindquist E.A."/>
            <person name="Lipzen A."/>
            <person name="Lundell T."/>
            <person name="Morin E."/>
            <person name="Murat C."/>
            <person name="Sun H."/>
            <person name="Tunlid A."/>
            <person name="Henrissat B."/>
            <person name="Grigoriev I.V."/>
            <person name="Hibbett D.S."/>
            <person name="Martin F."/>
            <person name="Nordberg H.P."/>
            <person name="Cantor M.N."/>
            <person name="Hua S.X."/>
        </authorList>
    </citation>
    <scope>NUCLEOTIDE SEQUENCE [LARGE SCALE GENOMIC DNA]</scope>
    <source>
        <strain evidence="3 4">MAFF 305830</strain>
    </source>
</reference>
<evidence type="ECO:0000256" key="2">
    <source>
        <dbReference type="SAM" id="SignalP"/>
    </source>
</evidence>
<dbReference type="Gene3D" id="3.40.390.10">
    <property type="entry name" value="Collagenase (Catalytic Domain)"/>
    <property type="match status" value="1"/>
</dbReference>
<keyword evidence="2" id="KW-0732">Signal</keyword>
<proteinExistence type="predicted"/>
<gene>
    <name evidence="3" type="ORF">M408DRAFT_211528</name>
</gene>
<evidence type="ECO:0008006" key="5">
    <source>
        <dbReference type="Google" id="ProtNLM"/>
    </source>
</evidence>
<dbReference type="EMBL" id="KN824314">
    <property type="protein sequence ID" value="KIM25484.1"/>
    <property type="molecule type" value="Genomic_DNA"/>
</dbReference>
<name>A0A0C3AZT1_SERVB</name>
<evidence type="ECO:0000313" key="3">
    <source>
        <dbReference type="EMBL" id="KIM25484.1"/>
    </source>
</evidence>
<accession>A0A0C3AZT1</accession>
<organism evidence="3 4">
    <name type="scientific">Serendipita vermifera MAFF 305830</name>
    <dbReference type="NCBI Taxonomy" id="933852"/>
    <lineage>
        <taxon>Eukaryota</taxon>
        <taxon>Fungi</taxon>
        <taxon>Dikarya</taxon>
        <taxon>Basidiomycota</taxon>
        <taxon>Agaricomycotina</taxon>
        <taxon>Agaricomycetes</taxon>
        <taxon>Sebacinales</taxon>
        <taxon>Serendipitaceae</taxon>
        <taxon>Serendipita</taxon>
    </lineage>
</organism>
<keyword evidence="4" id="KW-1185">Reference proteome</keyword>
<sequence length="194" mass="20255">MFSSLLSLLLVVPLIAAIPVPLEAEFVENPAAHAGSKAKFDEALGVANTQIANMKNVLDNHPNDPRIAQAFGPNPNLGVIQGNVNKLATKTMKVQTSDPSFADNTHGGRVNGFVPVDTGSGERVTSPAQFGSTFYSGNSEADKKFRAGTIIHEATHYLGATGDHVAPGSKIVRAGAKQPDGTVRGGGRRSPDSQ</sequence>
<evidence type="ECO:0000313" key="4">
    <source>
        <dbReference type="Proteomes" id="UP000054097"/>
    </source>
</evidence>
<feature type="signal peptide" evidence="2">
    <location>
        <begin position="1"/>
        <end position="17"/>
    </location>
</feature>
<dbReference type="OrthoDB" id="3067737at2759"/>
<evidence type="ECO:0000256" key="1">
    <source>
        <dbReference type="SAM" id="MobiDB-lite"/>
    </source>
</evidence>
<dbReference type="HOGENOM" id="CLU_121090_0_0_1"/>
<feature type="region of interest" description="Disordered" evidence="1">
    <location>
        <begin position="171"/>
        <end position="194"/>
    </location>
</feature>
<dbReference type="InterPro" id="IPR024079">
    <property type="entry name" value="MetalloPept_cat_dom_sf"/>
</dbReference>
<reference evidence="4" key="2">
    <citation type="submission" date="2015-01" db="EMBL/GenBank/DDBJ databases">
        <title>Evolutionary Origins and Diversification of the Mycorrhizal Mutualists.</title>
        <authorList>
            <consortium name="DOE Joint Genome Institute"/>
            <consortium name="Mycorrhizal Genomics Consortium"/>
            <person name="Kohler A."/>
            <person name="Kuo A."/>
            <person name="Nagy L.G."/>
            <person name="Floudas D."/>
            <person name="Copeland A."/>
            <person name="Barry K.W."/>
            <person name="Cichocki N."/>
            <person name="Veneault-Fourrey C."/>
            <person name="LaButti K."/>
            <person name="Lindquist E.A."/>
            <person name="Lipzen A."/>
            <person name="Lundell T."/>
            <person name="Morin E."/>
            <person name="Murat C."/>
            <person name="Riley R."/>
            <person name="Ohm R."/>
            <person name="Sun H."/>
            <person name="Tunlid A."/>
            <person name="Henrissat B."/>
            <person name="Grigoriev I.V."/>
            <person name="Hibbett D.S."/>
            <person name="Martin F."/>
        </authorList>
    </citation>
    <scope>NUCLEOTIDE SEQUENCE [LARGE SCALE GENOMIC DNA]</scope>
    <source>
        <strain evidence="4">MAFF 305830</strain>
    </source>
</reference>
<protein>
    <recommendedName>
        <fullName evidence="5">Lysine-specific metallo-endopeptidase domain-containing protein</fullName>
    </recommendedName>
</protein>
<dbReference type="AlphaFoldDB" id="A0A0C3AZT1"/>
<dbReference type="GO" id="GO:0008237">
    <property type="term" value="F:metallopeptidase activity"/>
    <property type="evidence" value="ECO:0007669"/>
    <property type="project" value="InterPro"/>
</dbReference>
<dbReference type="Proteomes" id="UP000054097">
    <property type="component" value="Unassembled WGS sequence"/>
</dbReference>
<feature type="chain" id="PRO_5002175521" description="Lysine-specific metallo-endopeptidase domain-containing protein" evidence="2">
    <location>
        <begin position="18"/>
        <end position="194"/>
    </location>
</feature>